<dbReference type="Gene3D" id="3.40.50.10170">
    <property type="match status" value="1"/>
</dbReference>
<dbReference type="PANTHER" id="PTHR33434:SF2">
    <property type="entry name" value="FATTY ACID-BINDING PROTEIN TM_1468"/>
    <property type="match status" value="1"/>
</dbReference>
<dbReference type="Proteomes" id="UP000321805">
    <property type="component" value="Chromosome"/>
</dbReference>
<keyword evidence="3" id="KW-1185">Reference proteome</keyword>
<name>A0A5B8UAL9_9ACTN</name>
<dbReference type="InterPro" id="IPR043168">
    <property type="entry name" value="DegV_C"/>
</dbReference>
<sequence>MPVAVVTDTTHYAPRALLRAHDIHEVSLYVNVGDRQQRESELDDFGAFYEQLRTLDPLPTTSQPSIGDFLACYEPLAAQGLDIVSVHIAGGISGTPESARQAGVELEARHPGRRVVVVDSRTACGGIALCALAGSAAAREGGDVDAVAARVGEAADAMRIWFAVDTLEYLRRGGRIGTAQAWLGGALKIKPILTIDHEITPVERVRTAGRAFERMVDYLKARHDDGADGWVVQHIQAAEQAERLVERGREIFGSEPVFVSEIGPVIGTHVGPGLLGAGGIPRGLLPPGL</sequence>
<dbReference type="PROSITE" id="PS51482">
    <property type="entry name" value="DEGV"/>
    <property type="match status" value="1"/>
</dbReference>
<dbReference type="InterPro" id="IPR003797">
    <property type="entry name" value="DegV"/>
</dbReference>
<dbReference type="RefSeq" id="WP_146922591.1">
    <property type="nucleotide sequence ID" value="NZ_CP042430.1"/>
</dbReference>
<dbReference type="OrthoDB" id="9760324at2"/>
<accession>A0A5B8UAL9</accession>
<dbReference type="EMBL" id="CP042430">
    <property type="protein sequence ID" value="QEC50206.1"/>
    <property type="molecule type" value="Genomic_DNA"/>
</dbReference>
<dbReference type="SUPFAM" id="SSF82549">
    <property type="entry name" value="DAK1/DegV-like"/>
    <property type="match status" value="1"/>
</dbReference>
<evidence type="ECO:0000313" key="3">
    <source>
        <dbReference type="Proteomes" id="UP000321805"/>
    </source>
</evidence>
<proteinExistence type="predicted"/>
<keyword evidence="1" id="KW-0446">Lipid-binding</keyword>
<dbReference type="GO" id="GO:0008289">
    <property type="term" value="F:lipid binding"/>
    <property type="evidence" value="ECO:0007669"/>
    <property type="project" value="UniProtKB-KW"/>
</dbReference>
<dbReference type="PANTHER" id="PTHR33434">
    <property type="entry name" value="DEGV DOMAIN-CONTAINING PROTEIN DR_1986-RELATED"/>
    <property type="match status" value="1"/>
</dbReference>
<dbReference type="Gene3D" id="3.30.1180.10">
    <property type="match status" value="1"/>
</dbReference>
<dbReference type="KEGG" id="bsol:FSW04_23235"/>
<dbReference type="InterPro" id="IPR050270">
    <property type="entry name" value="DegV_domain_contain"/>
</dbReference>
<gene>
    <name evidence="2" type="ORF">FSW04_23235</name>
</gene>
<evidence type="ECO:0000313" key="2">
    <source>
        <dbReference type="EMBL" id="QEC50206.1"/>
    </source>
</evidence>
<dbReference type="Pfam" id="PF02645">
    <property type="entry name" value="DegV"/>
    <property type="match status" value="1"/>
</dbReference>
<organism evidence="2 3">
    <name type="scientific">Baekduia soli</name>
    <dbReference type="NCBI Taxonomy" id="496014"/>
    <lineage>
        <taxon>Bacteria</taxon>
        <taxon>Bacillati</taxon>
        <taxon>Actinomycetota</taxon>
        <taxon>Thermoleophilia</taxon>
        <taxon>Solirubrobacterales</taxon>
        <taxon>Baekduiaceae</taxon>
        <taxon>Baekduia</taxon>
    </lineage>
</organism>
<protein>
    <submittedName>
        <fullName evidence="2">DegV family protein</fullName>
    </submittedName>
</protein>
<reference evidence="2 3" key="1">
    <citation type="journal article" date="2018" name="J. Microbiol.">
        <title>Baekduia soli gen. nov., sp. nov., a novel bacterium isolated from the soil of Baekdu Mountain and proposal of a novel family name, Baekduiaceae fam. nov.</title>
        <authorList>
            <person name="An D.S."/>
            <person name="Siddiqi M.Z."/>
            <person name="Kim K.H."/>
            <person name="Yu H.S."/>
            <person name="Im W.T."/>
        </authorList>
    </citation>
    <scope>NUCLEOTIDE SEQUENCE [LARGE SCALE GENOMIC DNA]</scope>
    <source>
        <strain evidence="2 3">BR7-21</strain>
    </source>
</reference>
<evidence type="ECO:0000256" key="1">
    <source>
        <dbReference type="ARBA" id="ARBA00023121"/>
    </source>
</evidence>
<dbReference type="NCBIfam" id="TIGR00762">
    <property type="entry name" value="DegV"/>
    <property type="match status" value="1"/>
</dbReference>
<dbReference type="AlphaFoldDB" id="A0A5B8UAL9"/>